<dbReference type="SUPFAM" id="SSF52172">
    <property type="entry name" value="CheY-like"/>
    <property type="match status" value="1"/>
</dbReference>
<accession>A0A1I0CAD8</accession>
<name>A0A1I0CAD8_9PROT</name>
<evidence type="ECO:0000313" key="4">
    <source>
        <dbReference type="Proteomes" id="UP000183339"/>
    </source>
</evidence>
<dbReference type="RefSeq" id="WP_081355717.1">
    <property type="nucleotide sequence ID" value="NZ_FOHI01000003.1"/>
</dbReference>
<dbReference type="Gene3D" id="3.40.50.300">
    <property type="entry name" value="P-loop containing nucleotide triphosphate hydrolases"/>
    <property type="match status" value="1"/>
</dbReference>
<dbReference type="EMBL" id="FOHI01000003">
    <property type="protein sequence ID" value="SET16453.1"/>
    <property type="molecule type" value="Genomic_DNA"/>
</dbReference>
<sequence length="411" mass="45594">MQNQERQPGKTTRKNNQEKTREGKKLKIAVIAQDSQYPSTIQRFLAEADKPYPLISLIGGVQQVAAVAEQEQPDLLMLEGQYFSSAELEALNRVTSRFPDVGVVMLCPAQPPELLIEVMRAGIREVLPTPLTRHVVIDAVERFQQRMTLARMPIHECKVLAFIPCKGGSGATFLATNIAYALAAQENKRVALFDFNLQFGDASLFVQDGVPTTSIADVARQIQRLDGSFLNSSMIQVLPNFGMLAAPESPEKAAEIRPEHINPLFQVAMKHYDFVILDVGRELDAISIQALDRADLIFPVLQQTLPSIRDARRMSTAFAALNYPDEKIRLIVNRHKKNADITLEDIESTLNLKIFKVVPNDYAVVTGSVNQGIPATKLAPRSPVAKSLQEIAHELCRGAGQESLLRKLFAF</sequence>
<dbReference type="SUPFAM" id="SSF52540">
    <property type="entry name" value="P-loop containing nucleoside triphosphate hydrolases"/>
    <property type="match status" value="1"/>
</dbReference>
<dbReference type="GO" id="GO:0005829">
    <property type="term" value="C:cytosol"/>
    <property type="evidence" value="ECO:0007669"/>
    <property type="project" value="TreeGrafter"/>
</dbReference>
<dbReference type="PANTHER" id="PTHR43384:SF13">
    <property type="entry name" value="SLR0110 PROTEIN"/>
    <property type="match status" value="1"/>
</dbReference>
<evidence type="ECO:0000259" key="2">
    <source>
        <dbReference type="Pfam" id="PF13614"/>
    </source>
</evidence>
<dbReference type="GO" id="GO:0005524">
    <property type="term" value="F:ATP binding"/>
    <property type="evidence" value="ECO:0007669"/>
    <property type="project" value="TreeGrafter"/>
</dbReference>
<dbReference type="GO" id="GO:0016887">
    <property type="term" value="F:ATP hydrolysis activity"/>
    <property type="evidence" value="ECO:0007669"/>
    <property type="project" value="TreeGrafter"/>
</dbReference>
<dbReference type="Proteomes" id="UP000183339">
    <property type="component" value="Unassembled WGS sequence"/>
</dbReference>
<gene>
    <name evidence="3" type="ORF">SAMN05216412_103354</name>
</gene>
<dbReference type="InterPro" id="IPR025669">
    <property type="entry name" value="AAA_dom"/>
</dbReference>
<proteinExistence type="predicted"/>
<dbReference type="Gene3D" id="3.40.50.2300">
    <property type="match status" value="1"/>
</dbReference>
<dbReference type="InterPro" id="IPR011006">
    <property type="entry name" value="CheY-like_superfamily"/>
</dbReference>
<feature type="domain" description="AAA" evidence="2">
    <location>
        <begin position="158"/>
        <end position="303"/>
    </location>
</feature>
<dbReference type="PANTHER" id="PTHR43384">
    <property type="entry name" value="SEPTUM SITE-DETERMINING PROTEIN MIND HOMOLOG, CHLOROPLASTIC-RELATED"/>
    <property type="match status" value="1"/>
</dbReference>
<protein>
    <submittedName>
        <fullName evidence="3">Pilus assembly protein CpaE</fullName>
    </submittedName>
</protein>
<organism evidence="3 4">
    <name type="scientific">Nitrosospira multiformis</name>
    <dbReference type="NCBI Taxonomy" id="1231"/>
    <lineage>
        <taxon>Bacteria</taxon>
        <taxon>Pseudomonadati</taxon>
        <taxon>Pseudomonadota</taxon>
        <taxon>Betaproteobacteria</taxon>
        <taxon>Nitrosomonadales</taxon>
        <taxon>Nitrosomonadaceae</taxon>
        <taxon>Nitrosospira</taxon>
    </lineage>
</organism>
<dbReference type="GO" id="GO:0009898">
    <property type="term" value="C:cytoplasmic side of plasma membrane"/>
    <property type="evidence" value="ECO:0007669"/>
    <property type="project" value="TreeGrafter"/>
</dbReference>
<evidence type="ECO:0000256" key="1">
    <source>
        <dbReference type="SAM" id="MobiDB-lite"/>
    </source>
</evidence>
<dbReference type="GO" id="GO:0051782">
    <property type="term" value="P:negative regulation of cell division"/>
    <property type="evidence" value="ECO:0007669"/>
    <property type="project" value="TreeGrafter"/>
</dbReference>
<dbReference type="InterPro" id="IPR050625">
    <property type="entry name" value="ParA/MinD_ATPase"/>
</dbReference>
<feature type="compositionally biased region" description="Polar residues" evidence="1">
    <location>
        <begin position="1"/>
        <end position="10"/>
    </location>
</feature>
<dbReference type="OrthoDB" id="9768734at2"/>
<dbReference type="InterPro" id="IPR027417">
    <property type="entry name" value="P-loop_NTPase"/>
</dbReference>
<reference evidence="3 4" key="1">
    <citation type="submission" date="2016-10" db="EMBL/GenBank/DDBJ databases">
        <authorList>
            <person name="de Groot N.N."/>
        </authorList>
    </citation>
    <scope>NUCLEOTIDE SEQUENCE [LARGE SCALE GENOMIC DNA]</scope>
    <source>
        <strain evidence="3 4">Nl7</strain>
    </source>
</reference>
<feature type="compositionally biased region" description="Basic and acidic residues" evidence="1">
    <location>
        <begin position="15"/>
        <end position="24"/>
    </location>
</feature>
<dbReference type="Pfam" id="PF13614">
    <property type="entry name" value="AAA_31"/>
    <property type="match status" value="1"/>
</dbReference>
<feature type="region of interest" description="Disordered" evidence="1">
    <location>
        <begin position="1"/>
        <end position="24"/>
    </location>
</feature>
<dbReference type="AlphaFoldDB" id="A0A1I0CAD8"/>
<evidence type="ECO:0000313" key="3">
    <source>
        <dbReference type="EMBL" id="SET16453.1"/>
    </source>
</evidence>